<proteinExistence type="inferred from homology"/>
<dbReference type="InterPro" id="IPR003730">
    <property type="entry name" value="Cu_polyphenol_OxRdtase"/>
</dbReference>
<dbReference type="RefSeq" id="WP_187600324.1">
    <property type="nucleotide sequence ID" value="NZ_CP060714.1"/>
</dbReference>
<dbReference type="Gene3D" id="3.60.140.10">
    <property type="entry name" value="CNF1/YfiH-like putative cysteine hydrolases"/>
    <property type="match status" value="1"/>
</dbReference>
<evidence type="ECO:0000256" key="5">
    <source>
        <dbReference type="ARBA" id="ARBA00022801"/>
    </source>
</evidence>
<accession>A0A7G9RUN6</accession>
<sequence>MHSAASLRSAFTVPHDWIIPDWPVPGRVRAVCTTRTGGVSEGPYGSMNLGDHVADDPVAVQANRALLAQSLAMSSSPAAVPVFMNQVHGTHVQWLGRPEATDPVFEADACTTLEAGIACVIMVADCLPVLFANADGSQVAAAHAGWRGLAGPAGGDGVLEAVVKAFGGPKGLRAWLGPCIGPTAFEVGPEVRAAFCEPDGDAAVFFRPYGGAKFLADLAGLARHRLRRIGVTDIHGNDSTERWCTVENPSRFFSYRRDQRSLGGSGRLAAAIWIDA</sequence>
<evidence type="ECO:0000256" key="6">
    <source>
        <dbReference type="ARBA" id="ARBA00022833"/>
    </source>
</evidence>
<comment type="catalytic activity">
    <reaction evidence="8">
        <text>adenosine + phosphate = alpha-D-ribose 1-phosphate + adenine</text>
        <dbReference type="Rhea" id="RHEA:27642"/>
        <dbReference type="ChEBI" id="CHEBI:16335"/>
        <dbReference type="ChEBI" id="CHEBI:16708"/>
        <dbReference type="ChEBI" id="CHEBI:43474"/>
        <dbReference type="ChEBI" id="CHEBI:57720"/>
        <dbReference type="EC" id="2.4.2.1"/>
    </reaction>
    <physiologicalReaction direction="left-to-right" evidence="8">
        <dbReference type="Rhea" id="RHEA:27643"/>
    </physiologicalReaction>
</comment>
<dbReference type="CDD" id="cd16833">
    <property type="entry name" value="YfiH"/>
    <property type="match status" value="1"/>
</dbReference>
<dbReference type="GO" id="GO:0017061">
    <property type="term" value="F:S-methyl-5-thioadenosine phosphorylase activity"/>
    <property type="evidence" value="ECO:0007669"/>
    <property type="project" value="UniProtKB-EC"/>
</dbReference>
<keyword evidence="12" id="KW-1185">Reference proteome</keyword>
<comment type="catalytic activity">
    <reaction evidence="9">
        <text>S-methyl-5'-thioadenosine + phosphate = 5-(methylsulfanyl)-alpha-D-ribose 1-phosphate + adenine</text>
        <dbReference type="Rhea" id="RHEA:11852"/>
        <dbReference type="ChEBI" id="CHEBI:16708"/>
        <dbReference type="ChEBI" id="CHEBI:17509"/>
        <dbReference type="ChEBI" id="CHEBI:43474"/>
        <dbReference type="ChEBI" id="CHEBI:58533"/>
        <dbReference type="EC" id="2.4.2.28"/>
    </reaction>
    <physiologicalReaction direction="left-to-right" evidence="9">
        <dbReference type="Rhea" id="RHEA:11853"/>
    </physiologicalReaction>
</comment>
<evidence type="ECO:0000256" key="7">
    <source>
        <dbReference type="ARBA" id="ARBA00047989"/>
    </source>
</evidence>
<evidence type="ECO:0000256" key="9">
    <source>
        <dbReference type="ARBA" id="ARBA00049893"/>
    </source>
</evidence>
<keyword evidence="5" id="KW-0378">Hydrolase</keyword>
<comment type="catalytic activity">
    <reaction evidence="1">
        <text>inosine + phosphate = alpha-D-ribose 1-phosphate + hypoxanthine</text>
        <dbReference type="Rhea" id="RHEA:27646"/>
        <dbReference type="ChEBI" id="CHEBI:17368"/>
        <dbReference type="ChEBI" id="CHEBI:17596"/>
        <dbReference type="ChEBI" id="CHEBI:43474"/>
        <dbReference type="ChEBI" id="CHEBI:57720"/>
        <dbReference type="EC" id="2.4.2.1"/>
    </reaction>
    <physiologicalReaction direction="left-to-right" evidence="1">
        <dbReference type="Rhea" id="RHEA:27647"/>
    </physiologicalReaction>
</comment>
<keyword evidence="3" id="KW-0808">Transferase</keyword>
<comment type="similarity">
    <text evidence="2 10">Belongs to the purine nucleoside phosphorylase YfiH/LACC1 family.</text>
</comment>
<dbReference type="Pfam" id="PF02578">
    <property type="entry name" value="Cu-oxidase_4"/>
    <property type="match status" value="1"/>
</dbReference>
<dbReference type="GO" id="GO:0016787">
    <property type="term" value="F:hydrolase activity"/>
    <property type="evidence" value="ECO:0007669"/>
    <property type="project" value="UniProtKB-KW"/>
</dbReference>
<evidence type="ECO:0000313" key="12">
    <source>
        <dbReference type="Proteomes" id="UP000515811"/>
    </source>
</evidence>
<comment type="catalytic activity">
    <reaction evidence="7">
        <text>adenosine + H2O + H(+) = inosine + NH4(+)</text>
        <dbReference type="Rhea" id="RHEA:24408"/>
        <dbReference type="ChEBI" id="CHEBI:15377"/>
        <dbReference type="ChEBI" id="CHEBI:15378"/>
        <dbReference type="ChEBI" id="CHEBI:16335"/>
        <dbReference type="ChEBI" id="CHEBI:17596"/>
        <dbReference type="ChEBI" id="CHEBI:28938"/>
        <dbReference type="EC" id="3.5.4.4"/>
    </reaction>
    <physiologicalReaction direction="left-to-right" evidence="7">
        <dbReference type="Rhea" id="RHEA:24409"/>
    </physiologicalReaction>
</comment>
<dbReference type="Proteomes" id="UP000515811">
    <property type="component" value="Chromosome"/>
</dbReference>
<dbReference type="GO" id="GO:0005507">
    <property type="term" value="F:copper ion binding"/>
    <property type="evidence" value="ECO:0007669"/>
    <property type="project" value="TreeGrafter"/>
</dbReference>
<evidence type="ECO:0000313" key="11">
    <source>
        <dbReference type="EMBL" id="QNN59311.1"/>
    </source>
</evidence>
<protein>
    <recommendedName>
        <fullName evidence="10">Purine nucleoside phosphorylase</fullName>
    </recommendedName>
</protein>
<dbReference type="EMBL" id="CP060714">
    <property type="protein sequence ID" value="QNN59311.1"/>
    <property type="molecule type" value="Genomic_DNA"/>
</dbReference>
<evidence type="ECO:0000256" key="10">
    <source>
        <dbReference type="RuleBase" id="RU361274"/>
    </source>
</evidence>
<evidence type="ECO:0000256" key="1">
    <source>
        <dbReference type="ARBA" id="ARBA00000553"/>
    </source>
</evidence>
<dbReference type="NCBIfam" id="TIGR00726">
    <property type="entry name" value="peptidoglycan editing factor PgeF"/>
    <property type="match status" value="1"/>
</dbReference>
<dbReference type="InterPro" id="IPR011324">
    <property type="entry name" value="Cytotoxic_necrot_fac-like_cat"/>
</dbReference>
<reference evidence="11 12" key="1">
    <citation type="submission" date="2020-08" db="EMBL/GenBank/DDBJ databases">
        <title>Genome sequence of Diaphorobacter ruginosibacter DSM 27467T.</title>
        <authorList>
            <person name="Hyun D.-W."/>
            <person name="Bae J.-W."/>
        </authorList>
    </citation>
    <scope>NUCLEOTIDE SEQUENCE [LARGE SCALE GENOMIC DNA]</scope>
    <source>
        <strain evidence="11 12">DSM 27467</strain>
    </source>
</reference>
<dbReference type="PANTHER" id="PTHR30616">
    <property type="entry name" value="UNCHARACTERIZED PROTEIN YFIH"/>
    <property type="match status" value="1"/>
</dbReference>
<name>A0A7G9RUN6_9BURK</name>
<dbReference type="PANTHER" id="PTHR30616:SF2">
    <property type="entry name" value="PURINE NUCLEOSIDE PHOSPHORYLASE LACC1"/>
    <property type="match status" value="1"/>
</dbReference>
<dbReference type="SUPFAM" id="SSF64438">
    <property type="entry name" value="CNF1/YfiH-like putative cysteine hydrolases"/>
    <property type="match status" value="1"/>
</dbReference>
<gene>
    <name evidence="11" type="primary">pgeF</name>
    <name evidence="11" type="ORF">H9K76_11305</name>
</gene>
<evidence type="ECO:0000256" key="3">
    <source>
        <dbReference type="ARBA" id="ARBA00022679"/>
    </source>
</evidence>
<evidence type="ECO:0000256" key="2">
    <source>
        <dbReference type="ARBA" id="ARBA00007353"/>
    </source>
</evidence>
<evidence type="ECO:0000256" key="8">
    <source>
        <dbReference type="ARBA" id="ARBA00048968"/>
    </source>
</evidence>
<dbReference type="InterPro" id="IPR038371">
    <property type="entry name" value="Cu_polyphenol_OxRdtase_sf"/>
</dbReference>
<evidence type="ECO:0000256" key="4">
    <source>
        <dbReference type="ARBA" id="ARBA00022723"/>
    </source>
</evidence>
<keyword evidence="6" id="KW-0862">Zinc</keyword>
<dbReference type="KEGG" id="drg:H9K76_11305"/>
<dbReference type="AlphaFoldDB" id="A0A7G9RUN6"/>
<organism evidence="11 12">
    <name type="scientific">Diaphorobacter ruginosibacter</name>
    <dbReference type="NCBI Taxonomy" id="1715720"/>
    <lineage>
        <taxon>Bacteria</taxon>
        <taxon>Pseudomonadati</taxon>
        <taxon>Pseudomonadota</taxon>
        <taxon>Betaproteobacteria</taxon>
        <taxon>Burkholderiales</taxon>
        <taxon>Comamonadaceae</taxon>
        <taxon>Diaphorobacter</taxon>
    </lineage>
</organism>
<keyword evidence="4" id="KW-0479">Metal-binding</keyword>